<evidence type="ECO:0000313" key="1">
    <source>
        <dbReference type="EMBL" id="KAI4466796.1"/>
    </source>
</evidence>
<comment type="caution">
    <text evidence="1">The sequence shown here is derived from an EMBL/GenBank/DDBJ whole genome shotgun (WGS) entry which is preliminary data.</text>
</comment>
<dbReference type="Proteomes" id="UP001056778">
    <property type="component" value="Chromosome 2"/>
</dbReference>
<protein>
    <submittedName>
        <fullName evidence="1">Semaphorin</fullName>
    </submittedName>
</protein>
<organism evidence="1 2">
    <name type="scientific">Holotrichia oblita</name>
    <name type="common">Chafer beetle</name>
    <dbReference type="NCBI Taxonomy" id="644536"/>
    <lineage>
        <taxon>Eukaryota</taxon>
        <taxon>Metazoa</taxon>
        <taxon>Ecdysozoa</taxon>
        <taxon>Arthropoda</taxon>
        <taxon>Hexapoda</taxon>
        <taxon>Insecta</taxon>
        <taxon>Pterygota</taxon>
        <taxon>Neoptera</taxon>
        <taxon>Endopterygota</taxon>
        <taxon>Coleoptera</taxon>
        <taxon>Polyphaga</taxon>
        <taxon>Scarabaeiformia</taxon>
        <taxon>Scarabaeidae</taxon>
        <taxon>Melolonthinae</taxon>
        <taxon>Holotrichia</taxon>
    </lineage>
</organism>
<accession>A0ACB9TJ21</accession>
<reference evidence="1" key="1">
    <citation type="submission" date="2022-04" db="EMBL/GenBank/DDBJ databases">
        <title>Chromosome-scale genome assembly of Holotrichia oblita Faldermann.</title>
        <authorList>
            <person name="Rongchong L."/>
        </authorList>
    </citation>
    <scope>NUCLEOTIDE SEQUENCE</scope>
    <source>
        <strain evidence="1">81SQS9</strain>
    </source>
</reference>
<evidence type="ECO:0000313" key="2">
    <source>
        <dbReference type="Proteomes" id="UP001056778"/>
    </source>
</evidence>
<sequence>MAKSAQGRLLVCGTNSFKPVCREYNILSGNYSMEKEKPGQALCPYDPHHNSTAIYVVDEQQLWMLSTANKCNENRLSIRSGPRGFDLTVYSRVARVCKNDRGGPHRFRNRWTSFLKSRLNCSVSGDFPFYFNEIRKYSRHNFYCSYRFTQIAVDPQVKVPGGNTYDVLFIGTDNGKVIKAVNGLSAETRHGVRPVVVEEIQVFPGHVAVRSIKVVRNSRQDGRLIVVSDGEVQSLRLHRCDSNKISSCGECVALQDPYCAWDKLQGKCRSQGSGRWGEESYFYQSVATGQHAACPPPKIVKDPSSVGGLSSTQPKYNHDHQPSKDQPEGQIINIVPDKEYEHSGPSVSAADGLPPQYSVETLVMAVVAGAVSALVVGFIAGYLCGRKCHKDEDDNLPYPDTEYEYFEQRQNMNRIQAEPKLLPQEEVTYAEPVLVPQPPPKLHSPKNTLRKLPHQNNAETLFQFQTDNAYNGREYRGRDNFGTLRSHQVSCKL</sequence>
<name>A0ACB9TJ21_HOLOL</name>
<dbReference type="EMBL" id="CM043016">
    <property type="protein sequence ID" value="KAI4466796.1"/>
    <property type="molecule type" value="Genomic_DNA"/>
</dbReference>
<keyword evidence="2" id="KW-1185">Reference proteome</keyword>
<gene>
    <name evidence="1" type="ORF">MML48_2g00018949</name>
</gene>
<proteinExistence type="predicted"/>